<keyword evidence="4 6" id="KW-1133">Transmembrane helix</keyword>
<sequence length="313" mass="35072">MYQTVFIALTLAASAAFALSLGVLYYEWLFRYRIAVRERVKGISKQPDSHQTVSLFKDIKRLQNRDFMRQTWSEWLRQQIELTGSTWSNTMFLLCCLACGVVAASVGSLWFWWLGAALGIAGMLSPFGVLMVCTQRRQKLMSRQLPEAFSMISRAVKAGQTIPSALQIVATDFEPPISTEFARCHEKQNLGISRESALRQLAQRAGIMELQIFVVAILVQSRSGGDLIELLDNLSGMIRKRLKLKERVRALTGEGRTQAVVLIILPVAAFIGIILTAPDYAQFLIDRPMLLVATAAAQLVGALWIRKIVNFEY</sequence>
<feature type="transmembrane region" description="Helical" evidence="6">
    <location>
        <begin position="289"/>
        <end position="305"/>
    </location>
</feature>
<feature type="transmembrane region" description="Helical" evidence="6">
    <location>
        <begin position="86"/>
        <end position="104"/>
    </location>
</feature>
<dbReference type="PANTHER" id="PTHR35007:SF1">
    <property type="entry name" value="PILUS ASSEMBLY PROTEIN"/>
    <property type="match status" value="1"/>
</dbReference>
<keyword evidence="3 6" id="KW-0812">Transmembrane</keyword>
<dbReference type="Proteomes" id="UP000319383">
    <property type="component" value="Chromosome"/>
</dbReference>
<evidence type="ECO:0000256" key="5">
    <source>
        <dbReference type="ARBA" id="ARBA00023136"/>
    </source>
</evidence>
<dbReference type="InterPro" id="IPR018076">
    <property type="entry name" value="T2SS_GspF_dom"/>
</dbReference>
<evidence type="ECO:0000256" key="3">
    <source>
        <dbReference type="ARBA" id="ARBA00022692"/>
    </source>
</evidence>
<name>A0A517ZUP9_9PLAN</name>
<keyword evidence="2" id="KW-1003">Cell membrane</keyword>
<dbReference type="PANTHER" id="PTHR35007">
    <property type="entry name" value="INTEGRAL MEMBRANE PROTEIN-RELATED"/>
    <property type="match status" value="1"/>
</dbReference>
<feature type="domain" description="Type II secretion system protein GspF" evidence="7">
    <location>
        <begin position="151"/>
        <end position="273"/>
    </location>
</feature>
<protein>
    <submittedName>
        <fullName evidence="8">Bacterial type II secretion system protein F domain protein</fullName>
    </submittedName>
</protein>
<feature type="transmembrane region" description="Helical" evidence="6">
    <location>
        <begin position="6"/>
        <end position="29"/>
    </location>
</feature>
<reference evidence="8 9" key="1">
    <citation type="submission" date="2019-02" db="EMBL/GenBank/DDBJ databases">
        <title>Deep-cultivation of Planctomycetes and their phenomic and genomic characterization uncovers novel biology.</title>
        <authorList>
            <person name="Wiegand S."/>
            <person name="Jogler M."/>
            <person name="Boedeker C."/>
            <person name="Pinto D."/>
            <person name="Vollmers J."/>
            <person name="Rivas-Marin E."/>
            <person name="Kohn T."/>
            <person name="Peeters S.H."/>
            <person name="Heuer A."/>
            <person name="Rast P."/>
            <person name="Oberbeckmann S."/>
            <person name="Bunk B."/>
            <person name="Jeske O."/>
            <person name="Meyerdierks A."/>
            <person name="Storesund J.E."/>
            <person name="Kallscheuer N."/>
            <person name="Luecker S."/>
            <person name="Lage O.M."/>
            <person name="Pohl T."/>
            <person name="Merkel B.J."/>
            <person name="Hornburger P."/>
            <person name="Mueller R.-W."/>
            <person name="Bruemmer F."/>
            <person name="Labrenz M."/>
            <person name="Spormann A.M."/>
            <person name="Op den Camp H."/>
            <person name="Overmann J."/>
            <person name="Amann R."/>
            <person name="Jetten M.S.M."/>
            <person name="Mascher T."/>
            <person name="Medema M.H."/>
            <person name="Devos D.P."/>
            <person name="Kaster A.-K."/>
            <person name="Ovreas L."/>
            <person name="Rohde M."/>
            <person name="Galperin M.Y."/>
            <person name="Jogler C."/>
        </authorList>
    </citation>
    <scope>NUCLEOTIDE SEQUENCE [LARGE SCALE GENOMIC DNA]</scope>
    <source>
        <strain evidence="8 9">Mal52</strain>
    </source>
</reference>
<feature type="transmembrane region" description="Helical" evidence="6">
    <location>
        <begin position="259"/>
        <end position="277"/>
    </location>
</feature>
<keyword evidence="5 6" id="KW-0472">Membrane</keyword>
<evidence type="ECO:0000256" key="1">
    <source>
        <dbReference type="ARBA" id="ARBA00004651"/>
    </source>
</evidence>
<feature type="transmembrane region" description="Helical" evidence="6">
    <location>
        <begin position="110"/>
        <end position="133"/>
    </location>
</feature>
<evidence type="ECO:0000259" key="7">
    <source>
        <dbReference type="Pfam" id="PF00482"/>
    </source>
</evidence>
<dbReference type="InterPro" id="IPR042094">
    <property type="entry name" value="T2SS_GspF_sf"/>
</dbReference>
<dbReference type="RefSeq" id="WP_145378750.1">
    <property type="nucleotide sequence ID" value="NZ_CP036276.1"/>
</dbReference>
<dbReference type="Pfam" id="PF00482">
    <property type="entry name" value="T2SSF"/>
    <property type="match status" value="1"/>
</dbReference>
<comment type="subcellular location">
    <subcellularLocation>
        <location evidence="1">Cell membrane</location>
        <topology evidence="1">Multi-pass membrane protein</topology>
    </subcellularLocation>
</comment>
<evidence type="ECO:0000256" key="4">
    <source>
        <dbReference type="ARBA" id="ARBA00022989"/>
    </source>
</evidence>
<dbReference type="EMBL" id="CP036276">
    <property type="protein sequence ID" value="QDU46213.1"/>
    <property type="molecule type" value="Genomic_DNA"/>
</dbReference>
<evidence type="ECO:0000313" key="9">
    <source>
        <dbReference type="Proteomes" id="UP000319383"/>
    </source>
</evidence>
<gene>
    <name evidence="8" type="ORF">Mal52_47310</name>
</gene>
<evidence type="ECO:0000256" key="6">
    <source>
        <dbReference type="SAM" id="Phobius"/>
    </source>
</evidence>
<evidence type="ECO:0000313" key="8">
    <source>
        <dbReference type="EMBL" id="QDU46213.1"/>
    </source>
</evidence>
<evidence type="ECO:0000256" key="2">
    <source>
        <dbReference type="ARBA" id="ARBA00022475"/>
    </source>
</evidence>
<dbReference type="Gene3D" id="1.20.81.30">
    <property type="entry name" value="Type II secretion system (T2SS), domain F"/>
    <property type="match status" value="1"/>
</dbReference>
<dbReference type="GO" id="GO:0005886">
    <property type="term" value="C:plasma membrane"/>
    <property type="evidence" value="ECO:0007669"/>
    <property type="project" value="UniProtKB-SubCell"/>
</dbReference>
<dbReference type="AlphaFoldDB" id="A0A517ZUP9"/>
<proteinExistence type="predicted"/>
<dbReference type="KEGG" id="sdyn:Mal52_47310"/>
<accession>A0A517ZUP9</accession>
<keyword evidence="9" id="KW-1185">Reference proteome</keyword>
<organism evidence="8 9">
    <name type="scientific">Symmachiella dynata</name>
    <dbReference type="NCBI Taxonomy" id="2527995"/>
    <lineage>
        <taxon>Bacteria</taxon>
        <taxon>Pseudomonadati</taxon>
        <taxon>Planctomycetota</taxon>
        <taxon>Planctomycetia</taxon>
        <taxon>Planctomycetales</taxon>
        <taxon>Planctomycetaceae</taxon>
        <taxon>Symmachiella</taxon>
    </lineage>
</organism>